<evidence type="ECO:0000313" key="2">
    <source>
        <dbReference type="EMBL" id="GID12370.1"/>
    </source>
</evidence>
<reference evidence="2" key="1">
    <citation type="submission" date="2021-01" db="EMBL/GenBank/DDBJ databases">
        <title>Whole genome shotgun sequence of Actinocatenispora rupis NBRC 107355.</title>
        <authorList>
            <person name="Komaki H."/>
            <person name="Tamura T."/>
        </authorList>
    </citation>
    <scope>NUCLEOTIDE SEQUENCE</scope>
    <source>
        <strain evidence="2">NBRC 107355</strain>
    </source>
</reference>
<gene>
    <name evidence="2" type="ORF">Aru02nite_32590</name>
</gene>
<proteinExistence type="predicted"/>
<dbReference type="Proteomes" id="UP000612808">
    <property type="component" value="Unassembled WGS sequence"/>
</dbReference>
<keyword evidence="3" id="KW-1185">Reference proteome</keyword>
<protein>
    <submittedName>
        <fullName evidence="2">Uncharacterized protein</fullName>
    </submittedName>
</protein>
<name>A0A8J3J585_9ACTN</name>
<comment type="caution">
    <text evidence="2">The sequence shown here is derived from an EMBL/GenBank/DDBJ whole genome shotgun (WGS) entry which is preliminary data.</text>
</comment>
<dbReference type="AlphaFoldDB" id="A0A8J3J585"/>
<dbReference type="RefSeq" id="WP_203658358.1">
    <property type="nucleotide sequence ID" value="NZ_BAAAZM010000013.1"/>
</dbReference>
<evidence type="ECO:0000313" key="3">
    <source>
        <dbReference type="Proteomes" id="UP000612808"/>
    </source>
</evidence>
<feature type="region of interest" description="Disordered" evidence="1">
    <location>
        <begin position="102"/>
        <end position="123"/>
    </location>
</feature>
<evidence type="ECO:0000256" key="1">
    <source>
        <dbReference type="SAM" id="MobiDB-lite"/>
    </source>
</evidence>
<dbReference type="EMBL" id="BOMB01000019">
    <property type="protein sequence ID" value="GID12370.1"/>
    <property type="molecule type" value="Genomic_DNA"/>
</dbReference>
<organism evidence="2 3">
    <name type="scientific">Actinocatenispora rupis</name>
    <dbReference type="NCBI Taxonomy" id="519421"/>
    <lineage>
        <taxon>Bacteria</taxon>
        <taxon>Bacillati</taxon>
        <taxon>Actinomycetota</taxon>
        <taxon>Actinomycetes</taxon>
        <taxon>Micromonosporales</taxon>
        <taxon>Micromonosporaceae</taxon>
        <taxon>Actinocatenispora</taxon>
    </lineage>
</organism>
<accession>A0A8J3J585</accession>
<sequence length="216" mass="22705">MSTGEVAARVRAAYALLNASPALGQARQRSAEAADVFDHTVDGTTNATAKATAALLASVPDLLDEIAAAIGQGNQAARDYLSAIGADGGTPIVGDQVVDPGERAGTQTLDADENGSEGWERRERRRRRAAKFVDKSTEAADELAEAAKTRAEDVINILSRPAGHATSEVDVSRPTDDQVNVPEMVSSLTAVGVLTAKVIMTAVERWRTRGKDDDGH</sequence>